<sequence>MTPLQKHIKRIFDLFMATFGLLLCSPILFIGFVLASISTGKNGFYASTRIGQYGKKFTIYKLRTMQQKEQLHSSVTAANDPRITKIGRFLRKTKLDELPQLFNVLKGDMSLVGPRPDVPGFADRLQGKDKIILEIKPGITGLATLAFKDEEELLAQQKKPEKYNREVIWPEKIRLNRQYTENYSFLTDLKILWTTVF</sequence>
<feature type="domain" description="Bacterial sugar transferase" evidence="3">
    <location>
        <begin position="9"/>
        <end position="196"/>
    </location>
</feature>
<dbReference type="Proteomes" id="UP000317169">
    <property type="component" value="Unassembled WGS sequence"/>
</dbReference>
<keyword evidence="4" id="KW-0808">Transferase</keyword>
<comment type="caution">
    <text evidence="4">The sequence shown here is derived from an EMBL/GenBank/DDBJ whole genome shotgun (WGS) entry which is preliminary data.</text>
</comment>
<keyword evidence="2" id="KW-0812">Transmembrane</keyword>
<reference evidence="4 5" key="1">
    <citation type="submission" date="2019-06" db="EMBL/GenBank/DDBJ databases">
        <title>Flavibacter putida gen. nov., sp. nov., a novel marine bacterium of the family Flavobacteriaceae isolated from coastal seawater.</title>
        <authorList>
            <person name="Feng X."/>
        </authorList>
    </citation>
    <scope>NUCLEOTIDE SEQUENCE [LARGE SCALE GENOMIC DNA]</scope>
    <source>
        <strain evidence="4 5">PLHSN227</strain>
    </source>
</reference>
<name>A0A507ZBV6_9FLAO</name>
<dbReference type="PANTHER" id="PTHR30576">
    <property type="entry name" value="COLANIC BIOSYNTHESIS UDP-GLUCOSE LIPID CARRIER TRANSFERASE"/>
    <property type="match status" value="1"/>
</dbReference>
<evidence type="ECO:0000256" key="1">
    <source>
        <dbReference type="ARBA" id="ARBA00006464"/>
    </source>
</evidence>
<dbReference type="InterPro" id="IPR003362">
    <property type="entry name" value="Bact_transf"/>
</dbReference>
<dbReference type="EMBL" id="VIAR01000021">
    <property type="protein sequence ID" value="TQD33478.1"/>
    <property type="molecule type" value="Genomic_DNA"/>
</dbReference>
<dbReference type="RefSeq" id="WP_141422777.1">
    <property type="nucleotide sequence ID" value="NZ_VIAR01000021.1"/>
</dbReference>
<dbReference type="PANTHER" id="PTHR30576:SF0">
    <property type="entry name" value="UNDECAPRENYL-PHOSPHATE N-ACETYLGALACTOSAMINYL 1-PHOSPHATE TRANSFERASE-RELATED"/>
    <property type="match status" value="1"/>
</dbReference>
<gene>
    <name evidence="4" type="ORF">FKR84_13125</name>
</gene>
<keyword evidence="2" id="KW-0472">Membrane</keyword>
<evidence type="ECO:0000256" key="2">
    <source>
        <dbReference type="SAM" id="Phobius"/>
    </source>
</evidence>
<proteinExistence type="inferred from homology"/>
<evidence type="ECO:0000313" key="4">
    <source>
        <dbReference type="EMBL" id="TQD33478.1"/>
    </source>
</evidence>
<dbReference type="AlphaFoldDB" id="A0A507ZBV6"/>
<accession>A0A507ZBV6</accession>
<keyword evidence="5" id="KW-1185">Reference proteome</keyword>
<evidence type="ECO:0000259" key="3">
    <source>
        <dbReference type="Pfam" id="PF02397"/>
    </source>
</evidence>
<evidence type="ECO:0000313" key="5">
    <source>
        <dbReference type="Proteomes" id="UP000317169"/>
    </source>
</evidence>
<dbReference type="GO" id="GO:0016780">
    <property type="term" value="F:phosphotransferase activity, for other substituted phosphate groups"/>
    <property type="evidence" value="ECO:0007669"/>
    <property type="project" value="TreeGrafter"/>
</dbReference>
<dbReference type="Pfam" id="PF02397">
    <property type="entry name" value="Bac_transf"/>
    <property type="match status" value="1"/>
</dbReference>
<dbReference type="OrthoDB" id="9808602at2"/>
<feature type="transmembrane region" description="Helical" evidence="2">
    <location>
        <begin position="12"/>
        <end position="35"/>
    </location>
</feature>
<organism evidence="4 5">
    <name type="scientific">Haloflavibacter putidus</name>
    <dbReference type="NCBI Taxonomy" id="2576776"/>
    <lineage>
        <taxon>Bacteria</taxon>
        <taxon>Pseudomonadati</taxon>
        <taxon>Bacteroidota</taxon>
        <taxon>Flavobacteriia</taxon>
        <taxon>Flavobacteriales</taxon>
        <taxon>Flavobacteriaceae</taxon>
        <taxon>Haloflavibacter</taxon>
    </lineage>
</organism>
<comment type="similarity">
    <text evidence="1">Belongs to the bacterial sugar transferase family.</text>
</comment>
<protein>
    <submittedName>
        <fullName evidence="4">Sugar transferase</fullName>
    </submittedName>
</protein>
<keyword evidence="2" id="KW-1133">Transmembrane helix</keyword>